<evidence type="ECO:0000259" key="2">
    <source>
        <dbReference type="PROSITE" id="PS50060"/>
    </source>
</evidence>
<dbReference type="InterPro" id="IPR051560">
    <property type="entry name" value="MAM_domain-containing"/>
</dbReference>
<dbReference type="Pfam" id="PF00629">
    <property type="entry name" value="MAM"/>
    <property type="match status" value="2"/>
</dbReference>
<comment type="caution">
    <text evidence="3">The sequence shown here is derived from an EMBL/GenBank/DDBJ whole genome shotgun (WGS) entry which is preliminary data.</text>
</comment>
<dbReference type="PROSITE" id="PS50060">
    <property type="entry name" value="MAM_2"/>
    <property type="match status" value="2"/>
</dbReference>
<name>A0ABD0K084_9CAEN</name>
<dbReference type="InterPro" id="IPR000998">
    <property type="entry name" value="MAM_dom"/>
</dbReference>
<dbReference type="PANTHER" id="PTHR23282">
    <property type="entry name" value="APICAL ENDOSOMAL GLYCOPROTEIN PRECURSOR"/>
    <property type="match status" value="1"/>
</dbReference>
<feature type="region of interest" description="Disordered" evidence="1">
    <location>
        <begin position="125"/>
        <end position="144"/>
    </location>
</feature>
<proteinExistence type="predicted"/>
<feature type="domain" description="MAM" evidence="2">
    <location>
        <begin position="98"/>
        <end position="253"/>
    </location>
</feature>
<evidence type="ECO:0000256" key="1">
    <source>
        <dbReference type="SAM" id="MobiDB-lite"/>
    </source>
</evidence>
<dbReference type="SMART" id="SM00137">
    <property type="entry name" value="MAM"/>
    <property type="match status" value="2"/>
</dbReference>
<dbReference type="SUPFAM" id="SSF49899">
    <property type="entry name" value="Concanavalin A-like lectins/glucanases"/>
    <property type="match status" value="2"/>
</dbReference>
<reference evidence="3 4" key="1">
    <citation type="journal article" date="2023" name="Sci. Data">
        <title>Genome assembly of the Korean intertidal mud-creeper Batillaria attramentaria.</title>
        <authorList>
            <person name="Patra A.K."/>
            <person name="Ho P.T."/>
            <person name="Jun S."/>
            <person name="Lee S.J."/>
            <person name="Kim Y."/>
            <person name="Won Y.J."/>
        </authorList>
    </citation>
    <scope>NUCLEOTIDE SEQUENCE [LARGE SCALE GENOMIC DNA]</scope>
    <source>
        <strain evidence="3">Wonlab-2016</strain>
    </source>
</reference>
<dbReference type="Gene3D" id="2.60.120.200">
    <property type="match status" value="2"/>
</dbReference>
<accession>A0ABD0K084</accession>
<evidence type="ECO:0000313" key="4">
    <source>
        <dbReference type="Proteomes" id="UP001519460"/>
    </source>
</evidence>
<feature type="non-terminal residue" evidence="3">
    <location>
        <position position="1"/>
    </location>
</feature>
<dbReference type="Proteomes" id="UP001519460">
    <property type="component" value="Unassembled WGS sequence"/>
</dbReference>
<dbReference type="CDD" id="cd06263">
    <property type="entry name" value="MAM"/>
    <property type="match status" value="2"/>
</dbReference>
<gene>
    <name evidence="3" type="ORF">BaRGS_00028017</name>
</gene>
<feature type="compositionally biased region" description="Polar residues" evidence="1">
    <location>
        <begin position="126"/>
        <end position="135"/>
    </location>
</feature>
<sequence length="429" mass="48402">NLFLTLYDETQSDGTTLKACYFSHVDNSLAHHFDNYKATLEKQIREVVTPVAQDANRLTDQERVHQTTLSEMRDKYRDRLADFHCMDRAIFTLDLDYFACDFDDGLCTWTQSQTDDLDWTLHRGPTLTSRTGPQSDHTTHTGDQGDTAVLMSPYINLTTPMCVRFWYYMYGSGMGSLQVLKIKGADYIHRQHTDLYHVEGNKGQSWRQGEVTFHPSSDSGERLRIGFRAVRGSSVYSDIAVDDVTGTPGVCPSERIDCDFGERGFCEWHQDDTESMDWRLHSGATETQNTGPNSDHTNTIHQPGVKNQYAYMEANDGRPSDEANLLSPVLDLEVPLCMTFWYFMKGGDVGTLSVYTKNLDTDEEKVLWSRSGPQLDDWNEGRVTVLPLPDNAPMQIVIQSRRGITIHSDIAIDDITGAPGVCQSTHLIG</sequence>
<feature type="domain" description="MAM" evidence="2">
    <location>
        <begin position="256"/>
        <end position="424"/>
    </location>
</feature>
<evidence type="ECO:0000313" key="3">
    <source>
        <dbReference type="EMBL" id="KAK7480756.1"/>
    </source>
</evidence>
<dbReference type="InterPro" id="IPR013320">
    <property type="entry name" value="ConA-like_dom_sf"/>
</dbReference>
<keyword evidence="4" id="KW-1185">Reference proteome</keyword>
<dbReference type="AlphaFoldDB" id="A0ABD0K084"/>
<organism evidence="3 4">
    <name type="scientific">Batillaria attramentaria</name>
    <dbReference type="NCBI Taxonomy" id="370345"/>
    <lineage>
        <taxon>Eukaryota</taxon>
        <taxon>Metazoa</taxon>
        <taxon>Spiralia</taxon>
        <taxon>Lophotrochozoa</taxon>
        <taxon>Mollusca</taxon>
        <taxon>Gastropoda</taxon>
        <taxon>Caenogastropoda</taxon>
        <taxon>Sorbeoconcha</taxon>
        <taxon>Cerithioidea</taxon>
        <taxon>Batillariidae</taxon>
        <taxon>Batillaria</taxon>
    </lineage>
</organism>
<protein>
    <recommendedName>
        <fullName evidence="2">MAM domain-containing protein</fullName>
    </recommendedName>
</protein>
<dbReference type="EMBL" id="JACVVK020000275">
    <property type="protein sequence ID" value="KAK7480756.1"/>
    <property type="molecule type" value="Genomic_DNA"/>
</dbReference>
<dbReference type="PANTHER" id="PTHR23282:SF101">
    <property type="entry name" value="MAM DOMAIN-CONTAINING PROTEIN"/>
    <property type="match status" value="1"/>
</dbReference>